<dbReference type="PRINTS" id="PR00260">
    <property type="entry name" value="CHEMTRNSDUCR"/>
</dbReference>
<evidence type="ECO:0000256" key="4">
    <source>
        <dbReference type="SAM" id="Coils"/>
    </source>
</evidence>
<keyword evidence="4" id="KW-0175">Coiled coil</keyword>
<evidence type="ECO:0000313" key="7">
    <source>
        <dbReference type="Proteomes" id="UP000244904"/>
    </source>
</evidence>
<dbReference type="Proteomes" id="UP000244904">
    <property type="component" value="Unassembled WGS sequence"/>
</dbReference>
<keyword evidence="7" id="KW-1185">Reference proteome</keyword>
<comment type="similarity">
    <text evidence="2">Belongs to the methyl-accepting chemotaxis (MCP) protein family.</text>
</comment>
<dbReference type="InterPro" id="IPR004090">
    <property type="entry name" value="Chemotax_Me-accpt_rcpt"/>
</dbReference>
<evidence type="ECO:0000256" key="2">
    <source>
        <dbReference type="ARBA" id="ARBA00029447"/>
    </source>
</evidence>
<feature type="coiled-coil region" evidence="4">
    <location>
        <begin position="254"/>
        <end position="281"/>
    </location>
</feature>
<dbReference type="RefSeq" id="WP_245897815.1">
    <property type="nucleotide sequence ID" value="NZ_OMOJ01000003.1"/>
</dbReference>
<dbReference type="Gene3D" id="1.10.287.950">
    <property type="entry name" value="Methyl-accepting chemotaxis protein"/>
    <property type="match status" value="1"/>
</dbReference>
<dbReference type="EMBL" id="OMOJ01000003">
    <property type="protein sequence ID" value="SPF80050.1"/>
    <property type="molecule type" value="Genomic_DNA"/>
</dbReference>
<keyword evidence="1 3" id="KW-0807">Transducer</keyword>
<reference evidence="7" key="1">
    <citation type="submission" date="2018-03" db="EMBL/GenBank/DDBJ databases">
        <authorList>
            <person name="Rodrigo-Torres L."/>
            <person name="Arahal R. D."/>
            <person name="Lucena T."/>
        </authorList>
    </citation>
    <scope>NUCLEOTIDE SEQUENCE [LARGE SCALE GENOMIC DNA]</scope>
    <source>
        <strain evidence="7">CECT 8871</strain>
    </source>
</reference>
<dbReference type="GO" id="GO:0016020">
    <property type="term" value="C:membrane"/>
    <property type="evidence" value="ECO:0007669"/>
    <property type="project" value="InterPro"/>
</dbReference>
<organism evidence="6 7">
    <name type="scientific">Pseudoprimorskyibacter insulae</name>
    <dbReference type="NCBI Taxonomy" id="1695997"/>
    <lineage>
        <taxon>Bacteria</taxon>
        <taxon>Pseudomonadati</taxon>
        <taxon>Pseudomonadota</taxon>
        <taxon>Alphaproteobacteria</taxon>
        <taxon>Rhodobacterales</taxon>
        <taxon>Paracoccaceae</taxon>
        <taxon>Pseudoprimorskyibacter</taxon>
    </lineage>
</organism>
<evidence type="ECO:0000256" key="3">
    <source>
        <dbReference type="PROSITE-ProRule" id="PRU00284"/>
    </source>
</evidence>
<dbReference type="GO" id="GO:0006935">
    <property type="term" value="P:chemotaxis"/>
    <property type="evidence" value="ECO:0007669"/>
    <property type="project" value="InterPro"/>
</dbReference>
<dbReference type="PANTHER" id="PTHR32089">
    <property type="entry name" value="METHYL-ACCEPTING CHEMOTAXIS PROTEIN MCPB"/>
    <property type="match status" value="1"/>
</dbReference>
<dbReference type="GO" id="GO:0004888">
    <property type="term" value="F:transmembrane signaling receptor activity"/>
    <property type="evidence" value="ECO:0007669"/>
    <property type="project" value="InterPro"/>
</dbReference>
<feature type="domain" description="Methyl-accepting transducer" evidence="5">
    <location>
        <begin position="22"/>
        <end position="265"/>
    </location>
</feature>
<name>A0A2R8AVM5_9RHOB</name>
<sequence length="475" mass="51345">MNMMPFNDDHLSKDELAQRQQAIKDIALRIGNLSVAIVGVSGEVSDTAARVDRQAEIFRNVGEQANQIAEKSQTVLHAADSAVQVSEDARTNVTHTSDRLTAMVGDVADLIDRVSQLFDKLEGLDSALKSVSAVSREVENISRKTNLLSLNASIEAARAGPHGRGFMVVAQEVKDLSTMTGDATAEIQETISELSVELSGLIDMAKGAVNLAGGIRSQTDGIGTEITAIPETLSGIASAQRDILSASSEINTSVDDVRGNINDLRRDVEQSSESLGLAQEKMASITEDSEAITSMTARLGVETPDTKYISAVQQAAEQVSAEFERAVQSGRVSMHDLFDTNYTPIAGTNPQQVMARFTEFTDAILPVIQEPMLDLAADVVFCAAVNVDGYLPTHNRKFSMPQMPSDPGWNASYSRNRRIFNDRVGLAAGKSKRPFLLQAYRRDMGNGTFILMKDVSAPIVVKGRHWGGLRLAYKA</sequence>
<dbReference type="InterPro" id="IPR004089">
    <property type="entry name" value="MCPsignal_dom"/>
</dbReference>
<accession>A0A2R8AVM5</accession>
<dbReference type="Pfam" id="PF00015">
    <property type="entry name" value="MCPsignal"/>
    <property type="match status" value="1"/>
</dbReference>
<dbReference type="SUPFAM" id="SSF58104">
    <property type="entry name" value="Methyl-accepting chemotaxis protein (MCP) signaling domain"/>
    <property type="match status" value="1"/>
</dbReference>
<gene>
    <name evidence="6" type="primary">mcpH</name>
    <name evidence="6" type="ORF">PRI8871_01852</name>
</gene>
<evidence type="ECO:0000256" key="1">
    <source>
        <dbReference type="ARBA" id="ARBA00023224"/>
    </source>
</evidence>
<dbReference type="PANTHER" id="PTHR32089:SF112">
    <property type="entry name" value="LYSOZYME-LIKE PROTEIN-RELATED"/>
    <property type="match status" value="1"/>
</dbReference>
<evidence type="ECO:0000259" key="5">
    <source>
        <dbReference type="PROSITE" id="PS50111"/>
    </source>
</evidence>
<dbReference type="AlphaFoldDB" id="A0A2R8AVM5"/>
<proteinExistence type="inferred from homology"/>
<protein>
    <submittedName>
        <fullName evidence="6">Methyl-accepting chemotaxis protein McpH</fullName>
    </submittedName>
</protein>
<dbReference type="SMART" id="SM00283">
    <property type="entry name" value="MA"/>
    <property type="match status" value="1"/>
</dbReference>
<dbReference type="PROSITE" id="PS50111">
    <property type="entry name" value="CHEMOTAXIS_TRANSDUC_2"/>
    <property type="match status" value="1"/>
</dbReference>
<evidence type="ECO:0000313" key="6">
    <source>
        <dbReference type="EMBL" id="SPF80050.1"/>
    </source>
</evidence>
<dbReference type="GO" id="GO:0007165">
    <property type="term" value="P:signal transduction"/>
    <property type="evidence" value="ECO:0007669"/>
    <property type="project" value="UniProtKB-KW"/>
</dbReference>